<organism evidence="1 2">
    <name type="scientific">Rugamonas rivuli</name>
    <dbReference type="NCBI Taxonomy" id="2743358"/>
    <lineage>
        <taxon>Bacteria</taxon>
        <taxon>Pseudomonadati</taxon>
        <taxon>Pseudomonadota</taxon>
        <taxon>Betaproteobacteria</taxon>
        <taxon>Burkholderiales</taxon>
        <taxon>Oxalobacteraceae</taxon>
        <taxon>Telluria group</taxon>
        <taxon>Rugamonas</taxon>
    </lineage>
</organism>
<sequence>MAHYILTGAGFSRNWGGWLANEVFEYLLGCQEVADSAPLRTLLWRHQRINGFESALAEVQRAYVLNPNEHLDALRGLQAAIERMFSHMNQHLFTRAWEFHQDRERSITGFLAAST</sequence>
<protein>
    <submittedName>
        <fullName evidence="1">Uncharacterized protein</fullName>
    </submittedName>
</protein>
<evidence type="ECO:0000313" key="2">
    <source>
        <dbReference type="Proteomes" id="UP000444318"/>
    </source>
</evidence>
<dbReference type="Proteomes" id="UP000444318">
    <property type="component" value="Unassembled WGS sequence"/>
</dbReference>
<dbReference type="RefSeq" id="WP_152801471.1">
    <property type="nucleotide sequence ID" value="NZ_WHUF01000001.1"/>
</dbReference>
<name>A0A843S893_9BURK</name>
<proteinExistence type="predicted"/>
<accession>A0A843S893</accession>
<comment type="caution">
    <text evidence="1">The sequence shown here is derived from an EMBL/GenBank/DDBJ whole genome shotgun (WGS) entry which is preliminary data.</text>
</comment>
<dbReference type="AlphaFoldDB" id="A0A843S893"/>
<dbReference type="EMBL" id="WHUF01000001">
    <property type="protein sequence ID" value="MQA18433.1"/>
    <property type="molecule type" value="Genomic_DNA"/>
</dbReference>
<reference evidence="1 2" key="1">
    <citation type="submission" date="2019-10" db="EMBL/GenBank/DDBJ databases">
        <title>Two novel species isolated from a subtropical stream in China.</title>
        <authorList>
            <person name="Lu H."/>
        </authorList>
    </citation>
    <scope>NUCLEOTIDE SEQUENCE [LARGE SCALE GENOMIC DNA]</scope>
    <source>
        <strain evidence="1 2">FT103W</strain>
    </source>
</reference>
<gene>
    <name evidence="1" type="ORF">GEV01_02770</name>
</gene>
<keyword evidence="2" id="KW-1185">Reference proteome</keyword>
<evidence type="ECO:0000313" key="1">
    <source>
        <dbReference type="EMBL" id="MQA18433.1"/>
    </source>
</evidence>